<reference evidence="1" key="1">
    <citation type="journal article" date="2023" name="Mol. Phylogenet. Evol.">
        <title>Genome-scale phylogeny and comparative genomics of the fungal order Sordariales.</title>
        <authorList>
            <person name="Hensen N."/>
            <person name="Bonometti L."/>
            <person name="Westerberg I."/>
            <person name="Brannstrom I.O."/>
            <person name="Guillou S."/>
            <person name="Cros-Aarteil S."/>
            <person name="Calhoun S."/>
            <person name="Haridas S."/>
            <person name="Kuo A."/>
            <person name="Mondo S."/>
            <person name="Pangilinan J."/>
            <person name="Riley R."/>
            <person name="LaButti K."/>
            <person name="Andreopoulos B."/>
            <person name="Lipzen A."/>
            <person name="Chen C."/>
            <person name="Yan M."/>
            <person name="Daum C."/>
            <person name="Ng V."/>
            <person name="Clum A."/>
            <person name="Steindorff A."/>
            <person name="Ohm R.A."/>
            <person name="Martin F."/>
            <person name="Silar P."/>
            <person name="Natvig D.O."/>
            <person name="Lalanne C."/>
            <person name="Gautier V."/>
            <person name="Ament-Velasquez S.L."/>
            <person name="Kruys A."/>
            <person name="Hutchinson M.I."/>
            <person name="Powell A.J."/>
            <person name="Barry K."/>
            <person name="Miller A.N."/>
            <person name="Grigoriev I.V."/>
            <person name="Debuchy R."/>
            <person name="Gladieux P."/>
            <person name="Hiltunen Thoren M."/>
            <person name="Johannesson H."/>
        </authorList>
    </citation>
    <scope>NUCLEOTIDE SEQUENCE</scope>
    <source>
        <strain evidence="1">CBS 123565</strain>
    </source>
</reference>
<evidence type="ECO:0000313" key="1">
    <source>
        <dbReference type="EMBL" id="KAK4130400.1"/>
    </source>
</evidence>
<reference evidence="1" key="2">
    <citation type="submission" date="2023-05" db="EMBL/GenBank/DDBJ databases">
        <authorList>
            <consortium name="Lawrence Berkeley National Laboratory"/>
            <person name="Steindorff A."/>
            <person name="Hensen N."/>
            <person name="Bonometti L."/>
            <person name="Westerberg I."/>
            <person name="Brannstrom I.O."/>
            <person name="Guillou S."/>
            <person name="Cros-Aarteil S."/>
            <person name="Calhoun S."/>
            <person name="Haridas S."/>
            <person name="Kuo A."/>
            <person name="Mondo S."/>
            <person name="Pangilinan J."/>
            <person name="Riley R."/>
            <person name="Labutti K."/>
            <person name="Andreopoulos B."/>
            <person name="Lipzen A."/>
            <person name="Chen C."/>
            <person name="Yanf M."/>
            <person name="Daum C."/>
            <person name="Ng V."/>
            <person name="Clum A."/>
            <person name="Ohm R."/>
            <person name="Martin F."/>
            <person name="Silar P."/>
            <person name="Natvig D."/>
            <person name="Lalanne C."/>
            <person name="Gautier V."/>
            <person name="Ament-Velasquez S.L."/>
            <person name="Kruys A."/>
            <person name="Hutchinson M.I."/>
            <person name="Powell A.J."/>
            <person name="Barry K."/>
            <person name="Miller A.N."/>
            <person name="Grigoriev I.V."/>
            <person name="Debuchy R."/>
            <person name="Gladieux P."/>
            <person name="Thoren M.H."/>
            <person name="Johannesson H."/>
        </authorList>
    </citation>
    <scope>NUCLEOTIDE SEQUENCE</scope>
    <source>
        <strain evidence="1">CBS 123565</strain>
    </source>
</reference>
<comment type="caution">
    <text evidence="1">The sequence shown here is derived from an EMBL/GenBank/DDBJ whole genome shotgun (WGS) entry which is preliminary data.</text>
</comment>
<dbReference type="AlphaFoldDB" id="A0AAN6Z952"/>
<gene>
    <name evidence="1" type="ORF">BT67DRAFT_217767</name>
</gene>
<accession>A0AAN6Z952</accession>
<protein>
    <submittedName>
        <fullName evidence="1">Uncharacterized protein</fullName>
    </submittedName>
</protein>
<name>A0AAN6Z952_9PEZI</name>
<dbReference type="EMBL" id="MU853436">
    <property type="protein sequence ID" value="KAK4130400.1"/>
    <property type="molecule type" value="Genomic_DNA"/>
</dbReference>
<keyword evidence="2" id="KW-1185">Reference proteome</keyword>
<organism evidence="1 2">
    <name type="scientific">Trichocladium antarcticum</name>
    <dbReference type="NCBI Taxonomy" id="1450529"/>
    <lineage>
        <taxon>Eukaryota</taxon>
        <taxon>Fungi</taxon>
        <taxon>Dikarya</taxon>
        <taxon>Ascomycota</taxon>
        <taxon>Pezizomycotina</taxon>
        <taxon>Sordariomycetes</taxon>
        <taxon>Sordariomycetidae</taxon>
        <taxon>Sordariales</taxon>
        <taxon>Chaetomiaceae</taxon>
        <taxon>Trichocladium</taxon>
    </lineage>
</organism>
<evidence type="ECO:0000313" key="2">
    <source>
        <dbReference type="Proteomes" id="UP001304895"/>
    </source>
</evidence>
<dbReference type="Proteomes" id="UP001304895">
    <property type="component" value="Unassembled WGS sequence"/>
</dbReference>
<proteinExistence type="predicted"/>
<sequence length="100" mass="10396">MATRARTVSSCVASGPGLWGSKCMAIFAGSVGEGSRFAAQRLSSPPPRPLNTTKRVNQAPGSCLSSSFAGLLSFLLPGFRSTHHASHILLPSCLSQPGLR</sequence>